<dbReference type="InParanoid" id="A0A6C2YPB2"/>
<evidence type="ECO:0000256" key="1">
    <source>
        <dbReference type="ARBA" id="ARBA00022617"/>
    </source>
</evidence>
<evidence type="ECO:0000259" key="7">
    <source>
        <dbReference type="PROSITE" id="PS51007"/>
    </source>
</evidence>
<protein>
    <recommendedName>
        <fullName evidence="7">Cytochrome c domain-containing protein</fullName>
    </recommendedName>
</protein>
<name>A0A6C2YPB2_9BACT</name>
<dbReference type="Pfam" id="PF07635">
    <property type="entry name" value="PSCyt1"/>
    <property type="match status" value="1"/>
</dbReference>
<dbReference type="InterPro" id="IPR008979">
    <property type="entry name" value="Galactose-bd-like_sf"/>
</dbReference>
<keyword evidence="3 4" id="KW-0408">Iron</keyword>
<evidence type="ECO:0000256" key="6">
    <source>
        <dbReference type="SAM" id="SignalP"/>
    </source>
</evidence>
<dbReference type="Pfam" id="PF07583">
    <property type="entry name" value="PSCyt2"/>
    <property type="match status" value="1"/>
</dbReference>
<organism evidence="8">
    <name type="scientific">Tuwongella immobilis</name>
    <dbReference type="NCBI Taxonomy" id="692036"/>
    <lineage>
        <taxon>Bacteria</taxon>
        <taxon>Pseudomonadati</taxon>
        <taxon>Planctomycetota</taxon>
        <taxon>Planctomycetia</taxon>
        <taxon>Gemmatales</taxon>
        <taxon>Gemmataceae</taxon>
        <taxon>Tuwongella</taxon>
    </lineage>
</organism>
<dbReference type="InterPro" id="IPR011429">
    <property type="entry name" value="Cyt_c_Planctomycete-type"/>
</dbReference>
<dbReference type="SUPFAM" id="SSF46626">
    <property type="entry name" value="Cytochrome c"/>
    <property type="match status" value="1"/>
</dbReference>
<dbReference type="RefSeq" id="WP_162658004.1">
    <property type="nucleotide sequence ID" value="NZ_LR593887.1"/>
</dbReference>
<keyword evidence="6" id="KW-0732">Signal</keyword>
<dbReference type="InterPro" id="IPR036909">
    <property type="entry name" value="Cyt_c-like_dom_sf"/>
</dbReference>
<dbReference type="Gene3D" id="2.60.120.260">
    <property type="entry name" value="Galactose-binding domain-like"/>
    <property type="match status" value="1"/>
</dbReference>
<keyword evidence="2 4" id="KW-0479">Metal-binding</keyword>
<reference evidence="8" key="1">
    <citation type="submission" date="2019-04" db="EMBL/GenBank/DDBJ databases">
        <authorList>
            <consortium name="Science for Life Laboratories"/>
        </authorList>
    </citation>
    <scope>NUCLEOTIDE SEQUENCE</scope>
    <source>
        <strain evidence="8">MBLW1</strain>
    </source>
</reference>
<feature type="signal peptide" evidence="6">
    <location>
        <begin position="1"/>
        <end position="25"/>
    </location>
</feature>
<dbReference type="GO" id="GO:0020037">
    <property type="term" value="F:heme binding"/>
    <property type="evidence" value="ECO:0007669"/>
    <property type="project" value="InterPro"/>
</dbReference>
<feature type="chain" id="PRO_5033534900" description="Cytochrome c domain-containing protein" evidence="6">
    <location>
        <begin position="26"/>
        <end position="1124"/>
    </location>
</feature>
<evidence type="ECO:0000313" key="8">
    <source>
        <dbReference type="EMBL" id="VIP02875.1"/>
    </source>
</evidence>
<keyword evidence="9" id="KW-1185">Reference proteome</keyword>
<evidence type="ECO:0000256" key="2">
    <source>
        <dbReference type="ARBA" id="ARBA00022723"/>
    </source>
</evidence>
<dbReference type="PROSITE" id="PS51007">
    <property type="entry name" value="CYTC"/>
    <property type="match status" value="1"/>
</dbReference>
<accession>A0A6C2YPB2</accession>
<dbReference type="PANTHER" id="PTHR35889:SF3">
    <property type="entry name" value="F-BOX DOMAIN-CONTAINING PROTEIN"/>
    <property type="match status" value="1"/>
</dbReference>
<dbReference type="EMBL" id="LR593887">
    <property type="protein sequence ID" value="VTS02713.1"/>
    <property type="molecule type" value="Genomic_DNA"/>
</dbReference>
<dbReference type="KEGG" id="tim:GMBLW1_10850"/>
<sequence length="1124" mass="125828">MSVFVRLLFTGAVVWMLGSGSTSYAAPPMATAQQLEFFEKKIRPLFVQHCMECHGANEKKIRGGLRMDSRQALLEGGDTGPALEVGQPEKSLLIEVVEYQTENKMPPKGKISDREIADLKQWIRDGAHWPGAVASVAKPTGPNAPLFRDDQRNFWAFQPMKSVPAPQVSQPQWVRNPIDAFILAKLDAAKLAPRGEADKRTLIRRVTYDLTGLPPTPEEIGAFLNDASPNAYEKVIDRLLASPAYGERWARHWLDVARYADSNGLDENTAFANAFRYRDYVVDSLNADKPYDEFIREQIAGDLLPASTDSKVQNDRLRALGFLVLGPKVLAEPDKVKMAMDIVDEQIETTSKAILGLTISCARCHDHKFDPIPTRDYYGLAGIFRSTRTMVNLNTVARAYERPLTTAEMAEQIASIQKQIREKQSERDAISKQLIESMRQQIRQNVGAYLLATADLSEQPGGGVAMLRDFVRGKPPQIPGLILREAESGRPIRANINRDTYGKGIGILESAGLTECFTEFQLNIPTASPYRLEIRYASAESRPVDVLLDDKMVLPKVASEPTGGFNPEHQHWYVVGTLSLSAGQHRLRIRQTEGLSLPHLDKIALIPVQPKPTAAGERKRNRLLDDLAAERKLNPEVLTNVASVLNGMSAETVTPFWKAWLVYRSIPDTDFAVRAAELHAKWQANPTQSPIPQWHPLVAAKLTQPPKSLAEVAEIYATLLRDSLRSKDEESKPIRQILADGKGPFRLPAKPDDFFPPDDRAKVLKISAEIDKLQTSMPQPAMTLAVEEQRPEEVGDVKVHIRGNHLTLGENAPRIFPRIIAGEQQSPVAAGRSGRLELAQWLTRPDHPLTARVMVNRIWQHHFGEGIVRSPDNFGLLGDRPSHPELLDYLALEFVKSGWSIKAMHRLMLTSNAYRQSTAYDAAAALADPDNRLLWRMNRQRLEAEALRDAMLAISGNLDRKLGGSLMTDDNFAYVTNDQSNNRARYDAPRRSLYLPVIRNAVFDFFQVFDFVEPSVMNGKRASTVVAPQSLFLMNSPFALEQSERVAQQLLAKPIDDAERIREAYRMMFAREATDAEIAKCRGYLDSYAASLVSQESDAAKRRQRAWASLSQIWFASNEFIYLN</sequence>
<evidence type="ECO:0000256" key="5">
    <source>
        <dbReference type="SAM" id="Coils"/>
    </source>
</evidence>
<evidence type="ECO:0000313" key="9">
    <source>
        <dbReference type="Proteomes" id="UP000464378"/>
    </source>
</evidence>
<dbReference type="GO" id="GO:0009055">
    <property type="term" value="F:electron transfer activity"/>
    <property type="evidence" value="ECO:0007669"/>
    <property type="project" value="InterPro"/>
</dbReference>
<keyword evidence="1 4" id="KW-0349">Heme</keyword>
<dbReference type="Pfam" id="PF07587">
    <property type="entry name" value="PSD1"/>
    <property type="match status" value="1"/>
</dbReference>
<evidence type="ECO:0000256" key="3">
    <source>
        <dbReference type="ARBA" id="ARBA00023004"/>
    </source>
</evidence>
<dbReference type="GO" id="GO:0046872">
    <property type="term" value="F:metal ion binding"/>
    <property type="evidence" value="ECO:0007669"/>
    <property type="project" value="UniProtKB-KW"/>
</dbReference>
<dbReference type="InterPro" id="IPR009056">
    <property type="entry name" value="Cyt_c-like_dom"/>
</dbReference>
<dbReference type="PANTHER" id="PTHR35889">
    <property type="entry name" value="CYCLOINULO-OLIGOSACCHARIDE FRUCTANOTRANSFERASE-RELATED"/>
    <property type="match status" value="1"/>
</dbReference>
<dbReference type="InterPro" id="IPR022655">
    <property type="entry name" value="DUF1553"/>
</dbReference>
<feature type="domain" description="Cytochrome c" evidence="7">
    <location>
        <begin position="29"/>
        <end position="127"/>
    </location>
</feature>
<proteinExistence type="predicted"/>
<evidence type="ECO:0000256" key="4">
    <source>
        <dbReference type="PROSITE-ProRule" id="PRU00433"/>
    </source>
</evidence>
<dbReference type="Proteomes" id="UP000464378">
    <property type="component" value="Chromosome"/>
</dbReference>
<gene>
    <name evidence="8" type="ORF">GMBLW1_10850</name>
</gene>
<dbReference type="EMBL" id="LR586016">
    <property type="protein sequence ID" value="VIP02875.1"/>
    <property type="molecule type" value="Genomic_DNA"/>
</dbReference>
<dbReference type="InterPro" id="IPR011444">
    <property type="entry name" value="DUF1549"/>
</dbReference>
<dbReference type="Gene3D" id="1.10.760.10">
    <property type="entry name" value="Cytochrome c-like domain"/>
    <property type="match status" value="1"/>
</dbReference>
<keyword evidence="5" id="KW-0175">Coiled coil</keyword>
<feature type="coiled-coil region" evidence="5">
    <location>
        <begin position="406"/>
        <end position="433"/>
    </location>
</feature>
<dbReference type="AlphaFoldDB" id="A0A6C2YPB2"/>
<dbReference type="SUPFAM" id="SSF49785">
    <property type="entry name" value="Galactose-binding domain-like"/>
    <property type="match status" value="1"/>
</dbReference>